<dbReference type="EMBL" id="APBN01000013">
    <property type="protein sequence ID" value="EMT50644.1"/>
    <property type="molecule type" value="Genomic_DNA"/>
</dbReference>
<evidence type="ECO:0000313" key="5">
    <source>
        <dbReference type="Proteomes" id="UP000012081"/>
    </source>
</evidence>
<dbReference type="Pfam" id="PF03445">
    <property type="entry name" value="DUF294"/>
    <property type="match status" value="1"/>
</dbReference>
<dbReference type="RefSeq" id="WP_003391050.1">
    <property type="nucleotide sequence ID" value="NZ_APBN01000013.1"/>
</dbReference>
<dbReference type="AlphaFoldDB" id="M8D336"/>
<dbReference type="Pfam" id="PF10335">
    <property type="entry name" value="DUF294_C"/>
    <property type="match status" value="1"/>
</dbReference>
<keyword evidence="5" id="KW-1185">Reference proteome</keyword>
<evidence type="ECO:0008006" key="6">
    <source>
        <dbReference type="Google" id="ProtNLM"/>
    </source>
</evidence>
<dbReference type="CDD" id="cd05401">
    <property type="entry name" value="NT_GlnE_GlnD_like"/>
    <property type="match status" value="1"/>
</dbReference>
<feature type="domain" description="Protein-PII uridylyltransferase N-terminal" evidence="2">
    <location>
        <begin position="65"/>
        <end position="199"/>
    </location>
</feature>
<dbReference type="STRING" id="1300222.I532_21290"/>
<gene>
    <name evidence="4" type="ORF">I532_21290</name>
</gene>
<dbReference type="InterPro" id="IPR018821">
    <property type="entry name" value="DUF294_put_nucleoTrafse_sb-bd"/>
</dbReference>
<reference evidence="4 5" key="1">
    <citation type="submission" date="2013-03" db="EMBL/GenBank/DDBJ databases">
        <title>Assembly of a new bacterial strain Brevibacillus borstelensis AK1.</title>
        <authorList>
            <person name="Rajan I."/>
            <person name="PoliReddy D."/>
            <person name="Sugumar T."/>
            <person name="Rathinam K."/>
            <person name="Alqarawi S."/>
            <person name="Khalil A.B."/>
            <person name="Sivakumar N."/>
        </authorList>
    </citation>
    <scope>NUCLEOTIDE SEQUENCE [LARGE SCALE GENOMIC DNA]</scope>
    <source>
        <strain evidence="4 5">AK1</strain>
    </source>
</reference>
<comment type="caution">
    <text evidence="4">The sequence shown here is derived from an EMBL/GenBank/DDBJ whole genome shotgun (WGS) entry which is preliminary data.</text>
</comment>
<dbReference type="GO" id="GO:0008773">
    <property type="term" value="F:[protein-PII] uridylyltransferase activity"/>
    <property type="evidence" value="ECO:0007669"/>
    <property type="project" value="InterPro"/>
</dbReference>
<evidence type="ECO:0000259" key="2">
    <source>
        <dbReference type="Pfam" id="PF03445"/>
    </source>
</evidence>
<organism evidence="4 5">
    <name type="scientific">Brevibacillus borstelensis AK1</name>
    <dbReference type="NCBI Taxonomy" id="1300222"/>
    <lineage>
        <taxon>Bacteria</taxon>
        <taxon>Bacillati</taxon>
        <taxon>Bacillota</taxon>
        <taxon>Bacilli</taxon>
        <taxon>Bacillales</taxon>
        <taxon>Paenibacillaceae</taxon>
        <taxon>Brevibacillus</taxon>
    </lineage>
</organism>
<feature type="domain" description="DUF294" evidence="3">
    <location>
        <begin position="239"/>
        <end position="377"/>
    </location>
</feature>
<proteinExistence type="predicted"/>
<dbReference type="InterPro" id="IPR005105">
    <property type="entry name" value="GlnD_Uridyltrans_N"/>
</dbReference>
<evidence type="ECO:0000256" key="1">
    <source>
        <dbReference type="SAM" id="MobiDB-lite"/>
    </source>
</evidence>
<accession>M8D336</accession>
<protein>
    <recommendedName>
        <fullName evidence="6">Signal transduction protein</fullName>
    </recommendedName>
</protein>
<feature type="region of interest" description="Disordered" evidence="1">
    <location>
        <begin position="1"/>
        <end position="20"/>
    </location>
</feature>
<dbReference type="Proteomes" id="UP000012081">
    <property type="component" value="Unassembled WGS sequence"/>
</dbReference>
<sequence>MTLANTGDTDIPSCFPQNISPPSNETALILSPDDVHRISEASTFRELALLCGELLETSRLEGIRRAAELAPFAVLVNLIHERLIRQGVLLAVRQLAKMGVGTPPVPFAYLQFGSGGRCEQAVASDQDNGLVYQLPHGLSTKERENIEGYFHLLGAVIVQGLEQVGYPPCHGNVTCVSARWRGSTEQWMERLEHWASHPTWEHSRYLLLFSDARVIWGEPSAFATVAGYYRTLLTNNPLLIERLVSNTLYHRIPLTWLGRLAPDQSGRYQGAVNVKEGVYLPFVNCVRHFSLAHGIYVTSTLERLLALRTRRIWPEAFCRDVEQHFRLLMGLRLITPLHWRDGQYGSNSYVKLGELSQDTLAMLRRAMKLALKLHGKTKNLLDVYRQ</sequence>
<dbReference type="PATRIC" id="fig|1300222.3.peg.4478"/>
<name>M8D336_9BACL</name>
<dbReference type="GeneID" id="89501576"/>
<evidence type="ECO:0000259" key="3">
    <source>
        <dbReference type="Pfam" id="PF10335"/>
    </source>
</evidence>
<evidence type="ECO:0000313" key="4">
    <source>
        <dbReference type="EMBL" id="EMT50644.1"/>
    </source>
</evidence>